<evidence type="ECO:0000313" key="1">
    <source>
        <dbReference type="EMBL" id="TKD01403.1"/>
    </source>
</evidence>
<evidence type="ECO:0000313" key="2">
    <source>
        <dbReference type="Proteomes" id="UP000309215"/>
    </source>
</evidence>
<keyword evidence="2" id="KW-1185">Reference proteome</keyword>
<dbReference type="AlphaFoldDB" id="A0A4U1J318"/>
<reference evidence="1 2" key="1">
    <citation type="submission" date="2019-04" db="EMBL/GenBank/DDBJ databases">
        <authorList>
            <person name="Li Y."/>
            <person name="Wang J."/>
        </authorList>
    </citation>
    <scope>NUCLEOTIDE SEQUENCE [LARGE SCALE GENOMIC DNA]</scope>
    <source>
        <strain evidence="1 2">DSM 14668</strain>
    </source>
</reference>
<comment type="caution">
    <text evidence="1">The sequence shown here is derived from an EMBL/GenBank/DDBJ whole genome shotgun (WGS) entry which is preliminary data.</text>
</comment>
<dbReference type="RefSeq" id="WP_136932849.1">
    <property type="nucleotide sequence ID" value="NZ_SSMQ01000040.1"/>
</dbReference>
<gene>
    <name evidence="1" type="ORF">E8A74_31685</name>
</gene>
<dbReference type="Proteomes" id="UP000309215">
    <property type="component" value="Unassembled WGS sequence"/>
</dbReference>
<proteinExistence type="predicted"/>
<name>A0A4U1J318_9BACT</name>
<dbReference type="EMBL" id="SSMQ01000040">
    <property type="protein sequence ID" value="TKD01403.1"/>
    <property type="molecule type" value="Genomic_DNA"/>
</dbReference>
<protein>
    <submittedName>
        <fullName evidence="1">Uncharacterized protein</fullName>
    </submittedName>
</protein>
<accession>A0A4U1J318</accession>
<sequence>MLVRTCLLVFLPVLIGGCSGPPPSFKEAENLEAQANFEEAAQKFEIVCAEGPASPECQQSGPRAAGALVTAATKAVEKNEFGKAERLLLRALASADEPTAKDIEARLGKEDLTEGVRFEQAAADTDKARAFDTMKALADGTTPAAALAKAWIEKERPGLLVAQAKAACGPEHQGSCIDTFEKLSALPEKPPGFDEAKAAHDAEQKRTEKARAELDRFIGVFMQRGKKDLAFTFCMAEKTAEIEAEFQRIRACEEDIYDDGKSAYERFDARQTEDSLFRRRVAALGDPGVIATYEARRSGAVATGEDPLKALKGAK</sequence>
<dbReference type="OrthoDB" id="9837819at2"/>
<organism evidence="1 2">
    <name type="scientific">Polyangium fumosum</name>
    <dbReference type="NCBI Taxonomy" id="889272"/>
    <lineage>
        <taxon>Bacteria</taxon>
        <taxon>Pseudomonadati</taxon>
        <taxon>Myxococcota</taxon>
        <taxon>Polyangia</taxon>
        <taxon>Polyangiales</taxon>
        <taxon>Polyangiaceae</taxon>
        <taxon>Polyangium</taxon>
    </lineage>
</organism>
<dbReference type="PROSITE" id="PS51257">
    <property type="entry name" value="PROKAR_LIPOPROTEIN"/>
    <property type="match status" value="1"/>
</dbReference>